<dbReference type="SUPFAM" id="SSF53756">
    <property type="entry name" value="UDP-Glycosyltransferase/glycogen phosphorylase"/>
    <property type="match status" value="1"/>
</dbReference>
<evidence type="ECO:0000259" key="11">
    <source>
        <dbReference type="Pfam" id="PF00534"/>
    </source>
</evidence>
<dbReference type="GO" id="GO:0005789">
    <property type="term" value="C:endoplasmic reticulum membrane"/>
    <property type="evidence" value="ECO:0007669"/>
    <property type="project" value="UniProtKB-SubCell"/>
</dbReference>
<evidence type="ECO:0000256" key="4">
    <source>
        <dbReference type="ARBA" id="ARBA00022692"/>
    </source>
</evidence>
<evidence type="ECO:0000256" key="3">
    <source>
        <dbReference type="ARBA" id="ARBA00022679"/>
    </source>
</evidence>
<dbReference type="PANTHER" id="PTHR45918:SF1">
    <property type="entry name" value="ALPHA-1,3_1,6-MANNOSYLTRANSFERASE ALG2"/>
    <property type="match status" value="1"/>
</dbReference>
<dbReference type="Proteomes" id="UP001162131">
    <property type="component" value="Unassembled WGS sequence"/>
</dbReference>
<dbReference type="Pfam" id="PF00534">
    <property type="entry name" value="Glycos_transf_1"/>
    <property type="match status" value="1"/>
</dbReference>
<comment type="catalytic activity">
    <reaction evidence="9 10">
        <text>an alpha-D-Man-(1-&gt;3)-beta-D-Man-(1-&gt;4)-beta-D-GlcNAc-(1-&gt;4)-alpha-D-GlcNAc-diphospho-di-trans,poly-cis-dolichol + GDP-alpha-D-mannose = an alpha-D-Man-(1-&gt;3)-[alpha-D-Man-(1-&gt;6)]-beta-D-Man-(1-&gt;4)-beta-D-GlcNAc-(1-&gt;4)-alpha-D-GlcNAc-diphospho-di-trans,poly-cis-dolichol + GDP + H(+)</text>
        <dbReference type="Rhea" id="RHEA:29519"/>
        <dbReference type="Rhea" id="RHEA-COMP:19513"/>
        <dbReference type="Rhea" id="RHEA-COMP:19515"/>
        <dbReference type="ChEBI" id="CHEBI:15378"/>
        <dbReference type="ChEBI" id="CHEBI:57527"/>
        <dbReference type="ChEBI" id="CHEBI:58189"/>
        <dbReference type="ChEBI" id="CHEBI:132510"/>
        <dbReference type="ChEBI" id="CHEBI:132511"/>
        <dbReference type="EC" id="2.4.1.257"/>
    </reaction>
    <physiologicalReaction direction="left-to-right" evidence="9 10">
        <dbReference type="Rhea" id="RHEA:29520"/>
    </physiologicalReaction>
</comment>
<organism evidence="13 14">
    <name type="scientific">Blepharisma stoltei</name>
    <dbReference type="NCBI Taxonomy" id="1481888"/>
    <lineage>
        <taxon>Eukaryota</taxon>
        <taxon>Sar</taxon>
        <taxon>Alveolata</taxon>
        <taxon>Ciliophora</taxon>
        <taxon>Postciliodesmatophora</taxon>
        <taxon>Heterotrichea</taxon>
        <taxon>Heterotrichida</taxon>
        <taxon>Blepharismidae</taxon>
        <taxon>Blepharisma</taxon>
    </lineage>
</organism>
<evidence type="ECO:0000256" key="1">
    <source>
        <dbReference type="ARBA" id="ARBA00004922"/>
    </source>
</evidence>
<gene>
    <name evidence="13" type="ORF">BSTOLATCC_MIC31760</name>
</gene>
<protein>
    <recommendedName>
        <fullName evidence="10">Alpha-1,3/1,6-mannosyltransferase ALG2</fullName>
        <ecNumber evidence="10">2.4.1.132</ecNumber>
        <ecNumber evidence="10">2.4.1.257</ecNumber>
    </recommendedName>
    <alternativeName>
        <fullName evidence="10">GDP-Man:Man(1)GlcNAc(2)-PP-Dol alpha-1,3-mannosyltransferase</fullName>
    </alternativeName>
</protein>
<keyword evidence="14" id="KW-1185">Reference proteome</keyword>
<evidence type="ECO:0000256" key="9">
    <source>
        <dbReference type="ARBA" id="ARBA00045104"/>
    </source>
</evidence>
<dbReference type="InterPro" id="IPR027054">
    <property type="entry name" value="ALG2"/>
</dbReference>
<accession>A0AAU9JA87</accession>
<dbReference type="EMBL" id="CAJZBQ010000032">
    <property type="protein sequence ID" value="CAG9322637.1"/>
    <property type="molecule type" value="Genomic_DNA"/>
</dbReference>
<evidence type="ECO:0000256" key="10">
    <source>
        <dbReference type="RuleBase" id="RU367136"/>
    </source>
</evidence>
<dbReference type="Pfam" id="PF13439">
    <property type="entry name" value="Glyco_transf_4"/>
    <property type="match status" value="1"/>
</dbReference>
<keyword evidence="6 10" id="KW-1133">Transmembrane helix</keyword>
<dbReference type="EC" id="2.4.1.132" evidence="10"/>
<comment type="caution">
    <text evidence="13">The sequence shown here is derived from an EMBL/GenBank/DDBJ whole genome shotgun (WGS) entry which is preliminary data.</text>
</comment>
<keyword evidence="5" id="KW-0256">Endoplasmic reticulum</keyword>
<keyword evidence="4 10" id="KW-0812">Transmembrane</keyword>
<evidence type="ECO:0000256" key="6">
    <source>
        <dbReference type="ARBA" id="ARBA00022989"/>
    </source>
</evidence>
<comment type="function">
    <text evidence="10">Mannosylates Man(2)GlcNAc(2)-dolichol diphosphate and Man(1)GlcNAc(2)-dolichol diphosphate to form Man(3)GlcNAc(2)-dolichol diphosphate.</text>
</comment>
<dbReference type="EC" id="2.4.1.257" evidence="10"/>
<dbReference type="InterPro" id="IPR001296">
    <property type="entry name" value="Glyco_trans_1"/>
</dbReference>
<proteinExistence type="inferred from homology"/>
<evidence type="ECO:0000256" key="7">
    <source>
        <dbReference type="ARBA" id="ARBA00023136"/>
    </source>
</evidence>
<keyword evidence="3 10" id="KW-0808">Transferase</keyword>
<comment type="similarity">
    <text evidence="10">Belongs to the glycosyltransferase group 1 family.</text>
</comment>
<evidence type="ECO:0000313" key="13">
    <source>
        <dbReference type="EMBL" id="CAG9322637.1"/>
    </source>
</evidence>
<evidence type="ECO:0000256" key="2">
    <source>
        <dbReference type="ARBA" id="ARBA00022676"/>
    </source>
</evidence>
<dbReference type="Gene3D" id="3.40.50.2000">
    <property type="entry name" value="Glycogen Phosphorylase B"/>
    <property type="match status" value="2"/>
</dbReference>
<dbReference type="GO" id="GO:0102704">
    <property type="term" value="F:GDP-Man:Man(2)GlcNAc(2)-PP-Dol alpha-1,6-mannosyltransferase activity"/>
    <property type="evidence" value="ECO:0007669"/>
    <property type="project" value="UniProtKB-UniRule"/>
</dbReference>
<comment type="catalytic activity">
    <reaction evidence="8 10">
        <text>a beta-D-Man-(1-&gt;4)-beta-D-GlcNAc-(1-&gt;4)-alpha-D-GlcNAc-diphospho-di-trans,poly-cis-dolichol + GDP-alpha-D-mannose = an alpha-D-Man-(1-&gt;3)-beta-D-Man-(1-&gt;4)-beta-D-GlcNAc-(1-&gt;4)-alpha-D-GlcNAc-diphospho-di-trans,poly-cis-dolichol + GDP + H(+)</text>
        <dbReference type="Rhea" id="RHEA:29515"/>
        <dbReference type="Rhea" id="RHEA-COMP:19511"/>
        <dbReference type="Rhea" id="RHEA-COMP:19513"/>
        <dbReference type="ChEBI" id="CHEBI:15378"/>
        <dbReference type="ChEBI" id="CHEBI:57527"/>
        <dbReference type="ChEBI" id="CHEBI:58189"/>
        <dbReference type="ChEBI" id="CHEBI:58472"/>
        <dbReference type="ChEBI" id="CHEBI:132510"/>
        <dbReference type="EC" id="2.4.1.132"/>
    </reaction>
    <physiologicalReaction direction="left-to-right" evidence="8 10">
        <dbReference type="Rhea" id="RHEA:29516"/>
    </physiologicalReaction>
</comment>
<feature type="domain" description="Glycosyl transferase family 1" evidence="11">
    <location>
        <begin position="194"/>
        <end position="379"/>
    </location>
</feature>
<dbReference type="InterPro" id="IPR028098">
    <property type="entry name" value="Glyco_trans_4-like_N"/>
</dbReference>
<sequence>MVKTIAIIHPDLGIGGAEQLIVNIALALQASGNFVRIYTPHHDPSRAFKETTDGTLSVEVRGNICPPTFFGRFVALCSLIRMLLASLFVVLYAGRYDIIIVDQVSAILPIFWICPSKVVFYCHYPDQLLCTNRSSLLKRIYRFPLDKAEWLGLKTADRIFVNSNFTKGVVTGLFRALDAEKINVVYPCVDLTYEEIDSPPGFLDGKKYFFSLNRYERKKNIQRAIEGYANLKKRSAKLVIGGGWDPRMAENVEHIEELRNKAESLGLKCVEVKDFSKPLESYDVYFVKNLSHREREQALQHAICVLYTPENEHFGIVPVEAMGRGTPVIAMKSGGPTESVIHGETGFLVENEEGWSNYMETLESKENLRKKFGEQGKKHANKFFSLKGMKYQLEEEFETL</sequence>
<keyword evidence="7 10" id="KW-0472">Membrane</keyword>
<feature type="transmembrane region" description="Helical" evidence="10">
    <location>
        <begin position="73"/>
        <end position="94"/>
    </location>
</feature>
<name>A0AAU9JA87_9CILI</name>
<evidence type="ECO:0000313" key="14">
    <source>
        <dbReference type="Proteomes" id="UP001162131"/>
    </source>
</evidence>
<evidence type="ECO:0000256" key="5">
    <source>
        <dbReference type="ARBA" id="ARBA00022824"/>
    </source>
</evidence>
<feature type="domain" description="Glycosyltransferase subfamily 4-like N-terminal" evidence="12">
    <location>
        <begin position="14"/>
        <end position="192"/>
    </location>
</feature>
<evidence type="ECO:0000256" key="8">
    <source>
        <dbReference type="ARBA" id="ARBA00045103"/>
    </source>
</evidence>
<comment type="pathway">
    <text evidence="1 10">Protein modification; protein glycosylation.</text>
</comment>
<dbReference type="AlphaFoldDB" id="A0AAU9JA87"/>
<keyword evidence="2 10" id="KW-0328">Glycosyltransferase</keyword>
<dbReference type="PANTHER" id="PTHR45918">
    <property type="entry name" value="ALPHA-1,3/1,6-MANNOSYLTRANSFERASE ALG2"/>
    <property type="match status" value="1"/>
</dbReference>
<dbReference type="GO" id="GO:0004378">
    <property type="term" value="F:GDP-Man:Man(1)GlcNAc(2)-PP-Dol alpha-1,3-mannosyltransferase activity"/>
    <property type="evidence" value="ECO:0007669"/>
    <property type="project" value="UniProtKB-UniRule"/>
</dbReference>
<evidence type="ECO:0000259" key="12">
    <source>
        <dbReference type="Pfam" id="PF13439"/>
    </source>
</evidence>
<reference evidence="13" key="1">
    <citation type="submission" date="2021-09" db="EMBL/GenBank/DDBJ databases">
        <authorList>
            <consortium name="AG Swart"/>
            <person name="Singh M."/>
            <person name="Singh A."/>
            <person name="Seah K."/>
            <person name="Emmerich C."/>
        </authorList>
    </citation>
    <scope>NUCLEOTIDE SEQUENCE</scope>
    <source>
        <strain evidence="13">ATCC30299</strain>
    </source>
</reference>
<comment type="subcellular location">
    <subcellularLocation>
        <location evidence="10">Endoplasmic reticulum membrane</location>
        <topology evidence="10">Single-pass membrane protein</topology>
    </subcellularLocation>
</comment>